<evidence type="ECO:0000313" key="5">
    <source>
        <dbReference type="EMBL" id="KEQ10304.1"/>
    </source>
</evidence>
<keyword evidence="6" id="KW-1185">Reference proteome</keyword>
<dbReference type="Pfam" id="PF00532">
    <property type="entry name" value="Peripla_BP_1"/>
    <property type="match status" value="1"/>
</dbReference>
<evidence type="ECO:0000259" key="4">
    <source>
        <dbReference type="PROSITE" id="PS50932"/>
    </source>
</evidence>
<dbReference type="SUPFAM" id="SSF47413">
    <property type="entry name" value="lambda repressor-like DNA-binding domains"/>
    <property type="match status" value="1"/>
</dbReference>
<dbReference type="Gene3D" id="3.40.50.2300">
    <property type="match status" value="2"/>
</dbReference>
<evidence type="ECO:0000313" key="6">
    <source>
        <dbReference type="Proteomes" id="UP000052167"/>
    </source>
</evidence>
<organism evidence="5 6">
    <name type="scientific">Pseudorhizobium pelagicum</name>
    <dbReference type="NCBI Taxonomy" id="1509405"/>
    <lineage>
        <taxon>Bacteria</taxon>
        <taxon>Pseudomonadati</taxon>
        <taxon>Pseudomonadota</taxon>
        <taxon>Alphaproteobacteria</taxon>
        <taxon>Hyphomicrobiales</taxon>
        <taxon>Rhizobiaceae</taxon>
        <taxon>Rhizobium/Agrobacterium group</taxon>
        <taxon>Pseudorhizobium</taxon>
    </lineage>
</organism>
<dbReference type="PROSITE" id="PS50932">
    <property type="entry name" value="HTH_LACI_2"/>
    <property type="match status" value="1"/>
</dbReference>
<dbReference type="RefSeq" id="WP_037163243.1">
    <property type="nucleotide sequence ID" value="NZ_CAJXID010000001.1"/>
</dbReference>
<evidence type="ECO:0000256" key="1">
    <source>
        <dbReference type="ARBA" id="ARBA00023015"/>
    </source>
</evidence>
<dbReference type="PANTHER" id="PTHR30146:SF155">
    <property type="entry name" value="ALANINE RACEMASE"/>
    <property type="match status" value="1"/>
</dbReference>
<dbReference type="AlphaFoldDB" id="A0A922TAJ0"/>
<gene>
    <name evidence="5" type="ORF">GV68_15425</name>
</gene>
<comment type="caution">
    <text evidence="5">The sequence shown here is derived from an EMBL/GenBank/DDBJ whole genome shotgun (WGS) entry which is preliminary data.</text>
</comment>
<dbReference type="GO" id="GO:0003700">
    <property type="term" value="F:DNA-binding transcription factor activity"/>
    <property type="evidence" value="ECO:0007669"/>
    <property type="project" value="TreeGrafter"/>
</dbReference>
<sequence length="350" mass="37915">MDDSTTKRTATAPRAAQERPTLKTIAYMTGLGITTVSRALKDAPDIGADTKERVRLIANQLGYQPNRAGVRLRTGKTNVIALVLSIEEELMGFTSQLVFGISEVLAGTQYHLVLTPHSHQKDPMVPVKYILDTGSADGVIISRIAPDDPRIRLMTERNMPFAAHGRSDMGIAHPYHDYDNEAFAYQAVEKLAGKGRKRIALLPPPNALSFYLHSRNGFERALIDYGLTEVAMGRVTTETSLGDIRAHAEAMMRSASAPDGIISLSGSSTIALVAGIEAAGKVLGRDADLVSKQSAEFLNWIRPEIYTVNEDVRHAGRELAKAVIARIDGVAPDLLQSISKPAWSPMGPHG</sequence>
<dbReference type="EMBL" id="JOKJ01000003">
    <property type="protein sequence ID" value="KEQ10304.1"/>
    <property type="molecule type" value="Genomic_DNA"/>
</dbReference>
<dbReference type="InterPro" id="IPR028082">
    <property type="entry name" value="Peripla_BP_I"/>
</dbReference>
<feature type="domain" description="HTH lacI-type" evidence="4">
    <location>
        <begin position="20"/>
        <end position="74"/>
    </location>
</feature>
<keyword evidence="1" id="KW-0805">Transcription regulation</keyword>
<dbReference type="CDD" id="cd01392">
    <property type="entry name" value="HTH_LacI"/>
    <property type="match status" value="1"/>
</dbReference>
<keyword evidence="2" id="KW-0238">DNA-binding</keyword>
<dbReference type="SMART" id="SM00354">
    <property type="entry name" value="HTH_LACI"/>
    <property type="match status" value="1"/>
</dbReference>
<dbReference type="InterPro" id="IPR010982">
    <property type="entry name" value="Lambda_DNA-bd_dom_sf"/>
</dbReference>
<dbReference type="Pfam" id="PF00356">
    <property type="entry name" value="LacI"/>
    <property type="match status" value="1"/>
</dbReference>
<dbReference type="PANTHER" id="PTHR30146">
    <property type="entry name" value="LACI-RELATED TRANSCRIPTIONAL REPRESSOR"/>
    <property type="match status" value="1"/>
</dbReference>
<reference evidence="5 6" key="1">
    <citation type="submission" date="2014-06" db="EMBL/GenBank/DDBJ databases">
        <title>Rhizobium pelagicum/R2-400B4.</title>
        <authorList>
            <person name="Kimes N.E."/>
            <person name="Lopez-Perez M."/>
        </authorList>
    </citation>
    <scope>NUCLEOTIDE SEQUENCE [LARGE SCALE GENOMIC DNA]</scope>
    <source>
        <strain evidence="5 6">R2-400B4</strain>
    </source>
</reference>
<proteinExistence type="predicted"/>
<dbReference type="InterPro" id="IPR000843">
    <property type="entry name" value="HTH_LacI"/>
</dbReference>
<dbReference type="InterPro" id="IPR001761">
    <property type="entry name" value="Peripla_BP/Lac1_sug-bd_dom"/>
</dbReference>
<evidence type="ECO:0000256" key="2">
    <source>
        <dbReference type="ARBA" id="ARBA00023125"/>
    </source>
</evidence>
<dbReference type="GO" id="GO:0000976">
    <property type="term" value="F:transcription cis-regulatory region binding"/>
    <property type="evidence" value="ECO:0007669"/>
    <property type="project" value="TreeGrafter"/>
</dbReference>
<evidence type="ECO:0000256" key="3">
    <source>
        <dbReference type="ARBA" id="ARBA00023163"/>
    </source>
</evidence>
<keyword evidence="3" id="KW-0804">Transcription</keyword>
<accession>A0A922TAJ0</accession>
<dbReference type="OrthoDB" id="7325754at2"/>
<dbReference type="Proteomes" id="UP000052167">
    <property type="component" value="Unassembled WGS sequence"/>
</dbReference>
<name>A0A922TAJ0_9HYPH</name>
<dbReference type="CDD" id="cd20009">
    <property type="entry name" value="PBP1_RafR-like"/>
    <property type="match status" value="1"/>
</dbReference>
<dbReference type="SUPFAM" id="SSF53822">
    <property type="entry name" value="Periplasmic binding protein-like I"/>
    <property type="match status" value="1"/>
</dbReference>
<protein>
    <submittedName>
        <fullName evidence="5">LacI family transcriptional regulator</fullName>
    </submittedName>
</protein>
<dbReference type="Gene3D" id="1.10.260.40">
    <property type="entry name" value="lambda repressor-like DNA-binding domains"/>
    <property type="match status" value="1"/>
</dbReference>